<feature type="compositionally biased region" description="Basic and acidic residues" evidence="2">
    <location>
        <begin position="495"/>
        <end position="510"/>
    </location>
</feature>
<keyword evidence="1" id="KW-0694">RNA-binding</keyword>
<feature type="region of interest" description="Disordered" evidence="2">
    <location>
        <begin position="133"/>
        <end position="168"/>
    </location>
</feature>
<gene>
    <name evidence="4" type="ORF">HK099_001452</name>
</gene>
<dbReference type="EMBL" id="JADGJW010001403">
    <property type="protein sequence ID" value="KAJ3203617.1"/>
    <property type="molecule type" value="Genomic_DNA"/>
</dbReference>
<dbReference type="PANTHER" id="PTHR23295:SF6">
    <property type="entry name" value="NEOSIN, ISOFORM A"/>
    <property type="match status" value="1"/>
</dbReference>
<dbReference type="Proteomes" id="UP001211065">
    <property type="component" value="Unassembled WGS sequence"/>
</dbReference>
<evidence type="ECO:0000256" key="2">
    <source>
        <dbReference type="SAM" id="MobiDB-lite"/>
    </source>
</evidence>
<sequence length="829" mass="93986">MNDQLPSGVNIVEDLNAFIQNAAAVNNSKETLQSDKDSAFQLPVDQQQDYNYYNPAATATDNIVNNNDDYQISEQHANAFEMPDFNAEEEEEVIEEESGAVQPLFGQNNSSSPVLPETNFYVDKTGDPSLKTHSVNNYSNQNYGNETDSASLYPGQNSNQYSSYPNNLNPNAYPVGAVYPGAEANPPADFNASHYQHHPPPPNINNNQMQGYVNHQPNKKNANNQQHHHHHHHQHGGGPPHHHMQGKSGIKNNNFLEKKNNNNNPNNNNRALSLSNSGAGGNKMLDDRRKPYPVYPPNTRLFIGNLAVEATSKEEIFNIFSAYGEVAEVALKTSYGFVQFANLESCTLAMEKEQGRLIGSQHWDLKYSKEKSVPHGRQGGAGNDKGKEKNRDRDRRDYDDRKDRRRSRSPRRTNDRKRSRSRDKKRDYDDRRDRRRSSSPRRRSRERRGSNSRYDDRYDDHHSSRGDRSLQGTRIFDLSDSKVLENFNNQMLKSLHHDSNGNKVQEELPLPRKPPNQVSDAQIICFSVDKPYVWEVEQVLKKNNFNFDTIFLSQRFNPKSIVKQRFVEGVKSIFYLDRQGQRGSTVDLQIFHLDKTITDIDYPGILIENAVKTLSNEREVQRNVHQQQMLQQQLQIPLQHQIQPQIQQNANLNLTTLLQNSGVDLNSLLSALQNQQQQQNLMAQRQPVNPVAAAPLPQNSNQLLQSLLSSTANNPYNAGVTPAPLPRQQQVQATNVNGSLSPTVSNMLNRLKDFEGFKPAVTTFQQQPAAPVFTPNVYATPYPTSTLPQQLPYGRLPQTSVPLPMYSQQQTSNVNNDSIMNLLQSLQKK</sequence>
<dbReference type="InterPro" id="IPR052600">
    <property type="entry name" value="Nuc_rcpt_coact/corep"/>
</dbReference>
<feature type="compositionally biased region" description="Low complexity" evidence="2">
    <location>
        <begin position="157"/>
        <end position="168"/>
    </location>
</feature>
<accession>A0AAD5XS23</accession>
<dbReference type="SMART" id="SM00360">
    <property type="entry name" value="RRM"/>
    <property type="match status" value="1"/>
</dbReference>
<keyword evidence="5" id="KW-1185">Reference proteome</keyword>
<dbReference type="InterPro" id="IPR000504">
    <property type="entry name" value="RRM_dom"/>
</dbReference>
<feature type="compositionally biased region" description="Low complexity" evidence="2">
    <location>
        <begin position="214"/>
        <end position="225"/>
    </location>
</feature>
<dbReference type="PROSITE" id="PS50102">
    <property type="entry name" value="RRM"/>
    <property type="match status" value="1"/>
</dbReference>
<feature type="compositionally biased region" description="Low complexity" evidence="2">
    <location>
        <begin position="251"/>
        <end position="277"/>
    </location>
</feature>
<dbReference type="InterPro" id="IPR035979">
    <property type="entry name" value="RBD_domain_sf"/>
</dbReference>
<feature type="compositionally biased region" description="Polar residues" evidence="2">
    <location>
        <begin position="133"/>
        <end position="156"/>
    </location>
</feature>
<dbReference type="Gene3D" id="3.30.70.330">
    <property type="match status" value="1"/>
</dbReference>
<dbReference type="Pfam" id="PF00076">
    <property type="entry name" value="RRM_1"/>
    <property type="match status" value="1"/>
</dbReference>
<comment type="caution">
    <text evidence="4">The sequence shown here is derived from an EMBL/GenBank/DDBJ whole genome shotgun (WGS) entry which is preliminary data.</text>
</comment>
<dbReference type="GO" id="GO:0003723">
    <property type="term" value="F:RNA binding"/>
    <property type="evidence" value="ECO:0007669"/>
    <property type="project" value="UniProtKB-UniRule"/>
</dbReference>
<proteinExistence type="predicted"/>
<feature type="compositionally biased region" description="Basic and acidic residues" evidence="2">
    <location>
        <begin position="447"/>
        <end position="468"/>
    </location>
</feature>
<feature type="region of interest" description="Disordered" evidence="2">
    <location>
        <begin position="494"/>
        <end position="516"/>
    </location>
</feature>
<evidence type="ECO:0000259" key="3">
    <source>
        <dbReference type="PROSITE" id="PS50102"/>
    </source>
</evidence>
<feature type="domain" description="RRM" evidence="3">
    <location>
        <begin position="299"/>
        <end position="370"/>
    </location>
</feature>
<organism evidence="4 5">
    <name type="scientific">Clydaea vesicula</name>
    <dbReference type="NCBI Taxonomy" id="447962"/>
    <lineage>
        <taxon>Eukaryota</taxon>
        <taxon>Fungi</taxon>
        <taxon>Fungi incertae sedis</taxon>
        <taxon>Chytridiomycota</taxon>
        <taxon>Chytridiomycota incertae sedis</taxon>
        <taxon>Chytridiomycetes</taxon>
        <taxon>Lobulomycetales</taxon>
        <taxon>Lobulomycetaceae</taxon>
        <taxon>Clydaea</taxon>
    </lineage>
</organism>
<feature type="compositionally biased region" description="Basic residues" evidence="2">
    <location>
        <begin position="226"/>
        <end position="245"/>
    </location>
</feature>
<dbReference type="SUPFAM" id="SSF54928">
    <property type="entry name" value="RNA-binding domain, RBD"/>
    <property type="match status" value="1"/>
</dbReference>
<feature type="compositionally biased region" description="Basic residues" evidence="2">
    <location>
        <begin position="433"/>
        <end position="446"/>
    </location>
</feature>
<dbReference type="InterPro" id="IPR012677">
    <property type="entry name" value="Nucleotide-bd_a/b_plait_sf"/>
</dbReference>
<name>A0AAD5XS23_9FUNG</name>
<protein>
    <recommendedName>
        <fullName evidence="3">RRM domain-containing protein</fullName>
    </recommendedName>
</protein>
<feature type="region of interest" description="Disordered" evidence="2">
    <location>
        <begin position="184"/>
        <end position="292"/>
    </location>
</feature>
<evidence type="ECO:0000256" key="1">
    <source>
        <dbReference type="PROSITE-ProRule" id="PRU00176"/>
    </source>
</evidence>
<reference evidence="4" key="1">
    <citation type="submission" date="2020-05" db="EMBL/GenBank/DDBJ databases">
        <title>Phylogenomic resolution of chytrid fungi.</title>
        <authorList>
            <person name="Stajich J.E."/>
            <person name="Amses K."/>
            <person name="Simmons R."/>
            <person name="Seto K."/>
            <person name="Myers J."/>
            <person name="Bonds A."/>
            <person name="Quandt C.A."/>
            <person name="Barry K."/>
            <person name="Liu P."/>
            <person name="Grigoriev I."/>
            <person name="Longcore J.E."/>
            <person name="James T.Y."/>
        </authorList>
    </citation>
    <scope>NUCLEOTIDE SEQUENCE</scope>
    <source>
        <strain evidence="4">JEL0476</strain>
    </source>
</reference>
<feature type="region of interest" description="Disordered" evidence="2">
    <location>
        <begin position="369"/>
        <end position="468"/>
    </location>
</feature>
<dbReference type="AlphaFoldDB" id="A0AAD5XS23"/>
<evidence type="ECO:0000313" key="4">
    <source>
        <dbReference type="EMBL" id="KAJ3203617.1"/>
    </source>
</evidence>
<dbReference type="PANTHER" id="PTHR23295">
    <property type="entry name" value="NUCLEAR RECEPTOR COACTIVATOR 5-RELATED"/>
    <property type="match status" value="1"/>
</dbReference>
<feature type="compositionally biased region" description="Basic residues" evidence="2">
    <location>
        <begin position="403"/>
        <end position="423"/>
    </location>
</feature>
<feature type="compositionally biased region" description="Basic and acidic residues" evidence="2">
    <location>
        <begin position="384"/>
        <end position="402"/>
    </location>
</feature>
<evidence type="ECO:0000313" key="5">
    <source>
        <dbReference type="Proteomes" id="UP001211065"/>
    </source>
</evidence>